<accession>A0A6J7NCH8</accession>
<protein>
    <submittedName>
        <fullName evidence="4">Unannotated protein</fullName>
    </submittedName>
</protein>
<evidence type="ECO:0000313" key="5">
    <source>
        <dbReference type="EMBL" id="CAB5014566.1"/>
    </source>
</evidence>
<dbReference type="EMBL" id="CAEZYW010000192">
    <property type="protein sequence ID" value="CAB4749315.1"/>
    <property type="molecule type" value="Genomic_DNA"/>
</dbReference>
<dbReference type="EMBL" id="CAFBPD010000181">
    <property type="protein sequence ID" value="CAB5014566.1"/>
    <property type="molecule type" value="Genomic_DNA"/>
</dbReference>
<proteinExistence type="predicted"/>
<dbReference type="AlphaFoldDB" id="A0A6J7NCH8"/>
<evidence type="ECO:0000313" key="3">
    <source>
        <dbReference type="EMBL" id="CAB4749315.1"/>
    </source>
</evidence>
<dbReference type="Pfam" id="PF13399">
    <property type="entry name" value="LytR_C"/>
    <property type="match status" value="1"/>
</dbReference>
<feature type="domain" description="LytR/CpsA/Psr regulator C-terminal" evidence="2">
    <location>
        <begin position="83"/>
        <end position="170"/>
    </location>
</feature>
<evidence type="ECO:0000256" key="1">
    <source>
        <dbReference type="SAM" id="Phobius"/>
    </source>
</evidence>
<sequence length="231" mass="23541">MNALRESVIRHPRRRRRPVWAILLFVVLGSIGLFGVGFALSVLLRGQGTPVADETGVPSATSAPLPCSTTMVTPAEVLPRTSRITINVYNATKRQGLAGETAQALAARGFVVKEVANDPEGQKVAGVAEIRYGPKGAVAAQLLGFYLPGAEMVPDDRSKKVIDVVIGKEYSEVQGEAQVAAALASPSPSTSGPGCAAAELAAEASAAASSAAVVSPAPSLTPSASVAPSAE</sequence>
<name>A0A6J7NCH8_9ZZZZ</name>
<reference evidence="4" key="1">
    <citation type="submission" date="2020-05" db="EMBL/GenBank/DDBJ databases">
        <authorList>
            <person name="Chiriac C."/>
            <person name="Salcher M."/>
            <person name="Ghai R."/>
            <person name="Kavagutti S V."/>
        </authorList>
    </citation>
    <scope>NUCLEOTIDE SEQUENCE</scope>
</reference>
<keyword evidence="1" id="KW-0812">Transmembrane</keyword>
<evidence type="ECO:0000259" key="2">
    <source>
        <dbReference type="Pfam" id="PF13399"/>
    </source>
</evidence>
<feature type="transmembrane region" description="Helical" evidence="1">
    <location>
        <begin position="20"/>
        <end position="44"/>
    </location>
</feature>
<dbReference type="InterPro" id="IPR027381">
    <property type="entry name" value="LytR/CpsA/Psr_C"/>
</dbReference>
<gene>
    <name evidence="3" type="ORF">UFOPK2786_01205</name>
    <name evidence="4" type="ORF">UFOPK3957_00883</name>
    <name evidence="5" type="ORF">UFOPK4061_01043</name>
</gene>
<evidence type="ECO:0000313" key="4">
    <source>
        <dbReference type="EMBL" id="CAB4988542.1"/>
    </source>
</evidence>
<organism evidence="4">
    <name type="scientific">freshwater metagenome</name>
    <dbReference type="NCBI Taxonomy" id="449393"/>
    <lineage>
        <taxon>unclassified sequences</taxon>
        <taxon>metagenomes</taxon>
        <taxon>ecological metagenomes</taxon>
    </lineage>
</organism>
<keyword evidence="1" id="KW-1133">Transmembrane helix</keyword>
<dbReference type="EMBL" id="CAFBOM010000135">
    <property type="protein sequence ID" value="CAB4988542.1"/>
    <property type="molecule type" value="Genomic_DNA"/>
</dbReference>
<keyword evidence="1" id="KW-0472">Membrane</keyword>
<dbReference type="Gene3D" id="3.30.70.2390">
    <property type="match status" value="1"/>
</dbReference>